<feature type="transmembrane region" description="Helical" evidence="7">
    <location>
        <begin position="306"/>
        <end position="330"/>
    </location>
</feature>
<evidence type="ECO:0000313" key="10">
    <source>
        <dbReference type="Proteomes" id="UP000003697"/>
    </source>
</evidence>
<dbReference type="PANTHER" id="PTHR30576">
    <property type="entry name" value="COLANIC BIOSYNTHESIS UDP-GLUCOSE LIPID CARRIER TRANSFERASE"/>
    <property type="match status" value="1"/>
</dbReference>
<feature type="transmembrane region" description="Helical" evidence="7">
    <location>
        <begin position="82"/>
        <end position="99"/>
    </location>
</feature>
<sequence length="497" mass="57152">MVSTEKKENKKKVIQEHIVVEKDSVNGDNAAPYALIFKEELRVKEKQEIRRIEIGVVQLVVVVFAAWLASKLPYTEITKGSMVILGVVHVVTYYISSYYENLKYRGYLDELIATVKYGFIFALVVTFLSFFADGDFSISRRGLLYVTLITCTLLYLTNTLLRYFRSSIYTRRKGNKNILLISDQARLEDVLIRMKDNMDGRITAVCVLDNPYFTSPFIKSVKPENLVEYATHSVVDQVLINLPSEQYKIWDYASPFELMGIPVSINLNSLEFMSQGKKRIQQLGPFNVVTFSTQFYSYGDIVAKRFLDICGALFGLLLCGLVGIFLYPLIRRDGGPAIFVQDRVGENGRIFKFYKFRSMRVDAEEIKKNLMSQNKMSGGMFKMDNDPRITKIGHFIRKTSLDELPQFWNVLKGDMSLVGTRPPTLDEYESYTPEQKRRLSFRPGITGLWQVSGRSEITDFDEVVKLDVAYMDDWTIWRDIRILLKTIKVVVKKDGAK</sequence>
<evidence type="ECO:0000256" key="1">
    <source>
        <dbReference type="ARBA" id="ARBA00004141"/>
    </source>
</evidence>
<feature type="transmembrane region" description="Helical" evidence="7">
    <location>
        <begin position="52"/>
        <end position="70"/>
    </location>
</feature>
<evidence type="ECO:0000313" key="9">
    <source>
        <dbReference type="EMBL" id="EFX96206.1"/>
    </source>
</evidence>
<dbReference type="Pfam" id="PF13727">
    <property type="entry name" value="CoA_binding_3"/>
    <property type="match status" value="1"/>
</dbReference>
<dbReference type="Proteomes" id="UP000003697">
    <property type="component" value="Unassembled WGS sequence"/>
</dbReference>
<comment type="similarity">
    <text evidence="2">Belongs to the bacterial sugar transferase family.</text>
</comment>
<organism evidence="9 10">
    <name type="scientific">Streptococcus vestibularis ATCC 49124</name>
    <dbReference type="NCBI Taxonomy" id="889206"/>
    <lineage>
        <taxon>Bacteria</taxon>
        <taxon>Bacillati</taxon>
        <taxon>Bacillota</taxon>
        <taxon>Bacilli</taxon>
        <taxon>Lactobacillales</taxon>
        <taxon>Streptococcaceae</taxon>
        <taxon>Streptococcus</taxon>
    </lineage>
</organism>
<dbReference type="EMBL" id="AEVI01000037">
    <property type="protein sequence ID" value="EFX96206.1"/>
    <property type="molecule type" value="Genomic_DNA"/>
</dbReference>
<dbReference type="NCBIfam" id="TIGR03025">
    <property type="entry name" value="EPS_sugtrans"/>
    <property type="match status" value="1"/>
</dbReference>
<keyword evidence="6 7" id="KW-0472">Membrane</keyword>
<comment type="subcellular location">
    <subcellularLocation>
        <location evidence="1">Membrane</location>
        <topology evidence="1">Multi-pass membrane protein</topology>
    </subcellularLocation>
</comment>
<feature type="transmembrane region" description="Helical" evidence="7">
    <location>
        <begin position="111"/>
        <end position="131"/>
    </location>
</feature>
<evidence type="ECO:0000256" key="7">
    <source>
        <dbReference type="SAM" id="Phobius"/>
    </source>
</evidence>
<protein>
    <submittedName>
        <fullName evidence="9">Exopolysaccharide biosynthesis polyprenyl glycosylphosphotransferase</fullName>
        <ecNumber evidence="9">2.7.8.-</ecNumber>
    </submittedName>
</protein>
<evidence type="ECO:0000259" key="8">
    <source>
        <dbReference type="Pfam" id="PF02397"/>
    </source>
</evidence>
<name>A0ABN0CH17_STRVE</name>
<feature type="domain" description="Bacterial sugar transferase" evidence="8">
    <location>
        <begin position="304"/>
        <end position="492"/>
    </location>
</feature>
<dbReference type="EC" id="2.7.8.-" evidence="9"/>
<keyword evidence="5 7" id="KW-1133">Transmembrane helix</keyword>
<gene>
    <name evidence="9" type="primary">cpsE</name>
    <name evidence="9" type="ORF">HMPREF9425_0921</name>
</gene>
<dbReference type="GO" id="GO:0016740">
    <property type="term" value="F:transferase activity"/>
    <property type="evidence" value="ECO:0007669"/>
    <property type="project" value="UniProtKB-KW"/>
</dbReference>
<keyword evidence="10" id="KW-1185">Reference proteome</keyword>
<keyword evidence="4 7" id="KW-0812">Transmembrane</keyword>
<dbReference type="PANTHER" id="PTHR30576:SF10">
    <property type="entry name" value="SLL5057 PROTEIN"/>
    <property type="match status" value="1"/>
</dbReference>
<comment type="caution">
    <text evidence="9">The sequence shown here is derived from an EMBL/GenBank/DDBJ whole genome shotgun (WGS) entry which is preliminary data.</text>
</comment>
<accession>A0ABN0CH17</accession>
<evidence type="ECO:0000256" key="4">
    <source>
        <dbReference type="ARBA" id="ARBA00022692"/>
    </source>
</evidence>
<dbReference type="InterPro" id="IPR003362">
    <property type="entry name" value="Bact_transf"/>
</dbReference>
<dbReference type="Pfam" id="PF02397">
    <property type="entry name" value="Bac_transf"/>
    <property type="match status" value="1"/>
</dbReference>
<dbReference type="InterPro" id="IPR017475">
    <property type="entry name" value="EPS_sugar_tfrase"/>
</dbReference>
<evidence type="ECO:0000256" key="3">
    <source>
        <dbReference type="ARBA" id="ARBA00022679"/>
    </source>
</evidence>
<evidence type="ECO:0000256" key="6">
    <source>
        <dbReference type="ARBA" id="ARBA00023136"/>
    </source>
</evidence>
<reference evidence="9 10" key="1">
    <citation type="submission" date="2011-01" db="EMBL/GenBank/DDBJ databases">
        <authorList>
            <person name="Muzny D."/>
            <person name="Qin X."/>
            <person name="Buhay C."/>
            <person name="Dugan-Rocha S."/>
            <person name="Ding Y."/>
            <person name="Chen G."/>
            <person name="Hawes A."/>
            <person name="Holder M."/>
            <person name="Jhangiani S."/>
            <person name="Johnson A."/>
            <person name="Khan Z."/>
            <person name="Li Z."/>
            <person name="Liu W."/>
            <person name="Liu X."/>
            <person name="Perez L."/>
            <person name="Shen H."/>
            <person name="Wang Q."/>
            <person name="Watt J."/>
            <person name="Xi L."/>
            <person name="Xin Y."/>
            <person name="Zhou J."/>
            <person name="Deng J."/>
            <person name="Jiang H."/>
            <person name="Liu Y."/>
            <person name="Qu J."/>
            <person name="Song X.-Z."/>
            <person name="Zhang L."/>
            <person name="Villasana D."/>
            <person name="Johnson A."/>
            <person name="Liu J."/>
            <person name="Liyanage D."/>
            <person name="Lorensuhewa L."/>
            <person name="Robinson T."/>
            <person name="Song A."/>
            <person name="Song B.-B."/>
            <person name="Dinh H."/>
            <person name="Thornton R."/>
            <person name="Coyle M."/>
            <person name="Francisco L."/>
            <person name="Jackson L."/>
            <person name="Javaid M."/>
            <person name="Korchina V."/>
            <person name="Kovar C."/>
            <person name="Mata R."/>
            <person name="Mathew T."/>
            <person name="Ngo R."/>
            <person name="Nguyen L."/>
            <person name="Nguyen N."/>
            <person name="Okwuonu G."/>
            <person name="Ongeri F."/>
            <person name="Pham C."/>
            <person name="Simmons D."/>
            <person name="Wilczek-Boney K."/>
            <person name="Hale W."/>
            <person name="Jakkamsetti A."/>
            <person name="Pham P."/>
            <person name="Ruth R."/>
            <person name="San Lucas F."/>
            <person name="Warren J."/>
            <person name="Zhang J."/>
            <person name="Zhao Z."/>
            <person name="Zhou C."/>
            <person name="Zhu D."/>
            <person name="Lee S."/>
            <person name="Bess C."/>
            <person name="Blankenburg K."/>
            <person name="Forbes L."/>
            <person name="Fu Q."/>
            <person name="Gubbala S."/>
            <person name="Hirani K."/>
            <person name="Jayaseelan J.C."/>
            <person name="Lara F."/>
            <person name="Munidasa M."/>
            <person name="Palculict T."/>
            <person name="Patil S."/>
            <person name="Pu L.-L."/>
            <person name="Saada N."/>
            <person name="Tang L."/>
            <person name="Weissenberger G."/>
            <person name="Zhu Y."/>
            <person name="Hemphill L."/>
            <person name="Shang Y."/>
            <person name="Youmans B."/>
            <person name="Ayvaz T."/>
            <person name="Ross M."/>
            <person name="Santibanez J."/>
            <person name="Aqrawi P."/>
            <person name="Gross S."/>
            <person name="Joshi V."/>
            <person name="Fowler G."/>
            <person name="Nazareth L."/>
            <person name="Reid J."/>
            <person name="Worley K."/>
            <person name="Petrosino J."/>
            <person name="Highlander S."/>
            <person name="Gibbs R."/>
        </authorList>
    </citation>
    <scope>NUCLEOTIDE SEQUENCE [LARGE SCALE GENOMIC DNA]</scope>
    <source>
        <strain evidence="9 10">ATCC 49124</strain>
    </source>
</reference>
<proteinExistence type="inferred from homology"/>
<feature type="transmembrane region" description="Helical" evidence="7">
    <location>
        <begin position="143"/>
        <end position="164"/>
    </location>
</feature>
<evidence type="ECO:0000256" key="2">
    <source>
        <dbReference type="ARBA" id="ARBA00006464"/>
    </source>
</evidence>
<evidence type="ECO:0000256" key="5">
    <source>
        <dbReference type="ARBA" id="ARBA00022989"/>
    </source>
</evidence>
<keyword evidence="3 9" id="KW-0808">Transferase</keyword>